<gene>
    <name evidence="2" type="ORF">PGLA1383_LOCUS51902</name>
</gene>
<evidence type="ECO:0000256" key="1">
    <source>
        <dbReference type="SAM" id="SignalP"/>
    </source>
</evidence>
<feature type="chain" id="PRO_5032644193" description="Methyltransferase domain-containing protein" evidence="1">
    <location>
        <begin position="23"/>
        <end position="372"/>
    </location>
</feature>
<feature type="signal peptide" evidence="1">
    <location>
        <begin position="1"/>
        <end position="22"/>
    </location>
</feature>
<organism evidence="2 3">
    <name type="scientific">Polarella glacialis</name>
    <name type="common">Dinoflagellate</name>
    <dbReference type="NCBI Taxonomy" id="89957"/>
    <lineage>
        <taxon>Eukaryota</taxon>
        <taxon>Sar</taxon>
        <taxon>Alveolata</taxon>
        <taxon>Dinophyceae</taxon>
        <taxon>Suessiales</taxon>
        <taxon>Suessiaceae</taxon>
        <taxon>Polarella</taxon>
    </lineage>
</organism>
<sequence length="372" mass="41993">MMGSAEILIATIGVLQVGGALWDNSDSINTSNSSNSNNNDKSVLNSGHWRCWDGILRHATYDHPPEAKSLFHLRTKSLNNKIAFSETCCNAYFGEHGLATCWEGWANSEVCCGLPELPQRCHGEQAHVLVVHPETRRVVGAEVRPKDSSAYPDKCASLDELGVYMSDPVMGGADKYRELHDYLRYYEPRIQHLGMSGSVLEIGVNRGHSLAMWSLWFPLGRVVGLDINLNALSLDKLALTDRGANITGNVRVYQCDATRRLDLFRRLDPEENFDLIVDDGSHMAKHQLRSFELLFPLLKPGGWYMIEDVADSSVYNNFSSLLLRDGLSFSSTQRLTIKADMDRFRQQNLHDWRVYVEEVVIRMGVVMIKRFP</sequence>
<dbReference type="Pfam" id="PF13578">
    <property type="entry name" value="Methyltransf_24"/>
    <property type="match status" value="1"/>
</dbReference>
<accession>A0A813HEC9</accession>
<comment type="caution">
    <text evidence="2">The sequence shown here is derived from an EMBL/GenBank/DDBJ whole genome shotgun (WGS) entry which is preliminary data.</text>
</comment>
<reference evidence="2" key="1">
    <citation type="submission" date="2021-02" db="EMBL/GenBank/DDBJ databases">
        <authorList>
            <person name="Dougan E. K."/>
            <person name="Rhodes N."/>
            <person name="Thang M."/>
            <person name="Chan C."/>
        </authorList>
    </citation>
    <scope>NUCLEOTIDE SEQUENCE</scope>
</reference>
<protein>
    <recommendedName>
        <fullName evidence="4">Methyltransferase domain-containing protein</fullName>
    </recommendedName>
</protein>
<dbReference type="OrthoDB" id="407477at2759"/>
<dbReference type="Proteomes" id="UP000654075">
    <property type="component" value="Unassembled WGS sequence"/>
</dbReference>
<name>A0A813HEC9_POLGL</name>
<dbReference type="Gene3D" id="3.40.50.150">
    <property type="entry name" value="Vaccinia Virus protein VP39"/>
    <property type="match status" value="1"/>
</dbReference>
<proteinExistence type="predicted"/>
<dbReference type="EMBL" id="CAJNNV010031491">
    <property type="protein sequence ID" value="CAE8636443.1"/>
    <property type="molecule type" value="Genomic_DNA"/>
</dbReference>
<evidence type="ECO:0008006" key="4">
    <source>
        <dbReference type="Google" id="ProtNLM"/>
    </source>
</evidence>
<dbReference type="InterPro" id="IPR029063">
    <property type="entry name" value="SAM-dependent_MTases_sf"/>
</dbReference>
<evidence type="ECO:0000313" key="2">
    <source>
        <dbReference type="EMBL" id="CAE8636443.1"/>
    </source>
</evidence>
<dbReference type="CDD" id="cd02440">
    <property type="entry name" value="AdoMet_MTases"/>
    <property type="match status" value="1"/>
</dbReference>
<evidence type="ECO:0000313" key="3">
    <source>
        <dbReference type="Proteomes" id="UP000654075"/>
    </source>
</evidence>
<keyword evidence="3" id="KW-1185">Reference proteome</keyword>
<keyword evidence="1" id="KW-0732">Signal</keyword>
<dbReference type="SUPFAM" id="SSF53335">
    <property type="entry name" value="S-adenosyl-L-methionine-dependent methyltransferases"/>
    <property type="match status" value="1"/>
</dbReference>
<dbReference type="AlphaFoldDB" id="A0A813HEC9"/>